<keyword evidence="3" id="KW-1185">Reference proteome</keyword>
<dbReference type="RefSeq" id="WP_079445201.1">
    <property type="nucleotide sequence ID" value="NZ_MWPQ01000003.1"/>
</dbReference>
<evidence type="ECO:0000256" key="1">
    <source>
        <dbReference type="SAM" id="SignalP"/>
    </source>
</evidence>
<accession>A0A1V4I2S3</accession>
<name>A0A1V4I2S3_NITVU</name>
<evidence type="ECO:0000313" key="2">
    <source>
        <dbReference type="EMBL" id="OPH84527.1"/>
    </source>
</evidence>
<dbReference type="EMBL" id="MWPQ01000003">
    <property type="protein sequence ID" value="OPH84527.1"/>
    <property type="molecule type" value="Genomic_DNA"/>
</dbReference>
<keyword evidence="1" id="KW-0732">Signal</keyword>
<dbReference type="Proteomes" id="UP000189940">
    <property type="component" value="Unassembled WGS sequence"/>
</dbReference>
<feature type="chain" id="PRO_5012708618" evidence="1">
    <location>
        <begin position="20"/>
        <end position="89"/>
    </location>
</feature>
<sequence>MLHRIVLMAALAYATTTSAQEPKSIKTVKVIQPLNDTALYEVKDDGTVLIDWDEVEASAASKTNPILLPQAQVMLAIRDGKWKPMNHGK</sequence>
<evidence type="ECO:0000313" key="3">
    <source>
        <dbReference type="Proteomes" id="UP000189940"/>
    </source>
</evidence>
<dbReference type="AlphaFoldDB" id="A0A1V4I2S3"/>
<comment type="caution">
    <text evidence="2">The sequence shown here is derived from an EMBL/GenBank/DDBJ whole genome shotgun (WGS) entry which is preliminary data.</text>
</comment>
<reference evidence="2 3" key="1">
    <citation type="submission" date="2017-02" db="EMBL/GenBank/DDBJ databases">
        <title>Genome sequence of the nitrite-oxidizing bacterium Nitrobacter vulgaris strain Ab1.</title>
        <authorList>
            <person name="Mellbye B.L."/>
            <person name="Davis E.W."/>
            <person name="Spieck E."/>
            <person name="Chang J.H."/>
            <person name="Bottomley P.J."/>
            <person name="Sayavedra-Soto L.A."/>
        </authorList>
    </citation>
    <scope>NUCLEOTIDE SEQUENCE [LARGE SCALE GENOMIC DNA]</scope>
    <source>
        <strain evidence="2 3">Ab1</strain>
    </source>
</reference>
<dbReference type="OrthoDB" id="8265760at2"/>
<feature type="signal peptide" evidence="1">
    <location>
        <begin position="1"/>
        <end position="19"/>
    </location>
</feature>
<organism evidence="2 3">
    <name type="scientific">Nitrobacter vulgaris</name>
    <dbReference type="NCBI Taxonomy" id="29421"/>
    <lineage>
        <taxon>Bacteria</taxon>
        <taxon>Pseudomonadati</taxon>
        <taxon>Pseudomonadota</taxon>
        <taxon>Alphaproteobacteria</taxon>
        <taxon>Hyphomicrobiales</taxon>
        <taxon>Nitrobacteraceae</taxon>
        <taxon>Nitrobacter</taxon>
    </lineage>
</organism>
<protein>
    <submittedName>
        <fullName evidence="2">Uncharacterized protein</fullName>
    </submittedName>
</protein>
<proteinExistence type="predicted"/>
<gene>
    <name evidence="2" type="ORF">B2M20_00740</name>
</gene>